<dbReference type="Proteomes" id="UP000031036">
    <property type="component" value="Unassembled WGS sequence"/>
</dbReference>
<accession>A0A0B2UYM2</accession>
<organism evidence="2 3">
    <name type="scientific">Toxocara canis</name>
    <name type="common">Canine roundworm</name>
    <dbReference type="NCBI Taxonomy" id="6265"/>
    <lineage>
        <taxon>Eukaryota</taxon>
        <taxon>Metazoa</taxon>
        <taxon>Ecdysozoa</taxon>
        <taxon>Nematoda</taxon>
        <taxon>Chromadorea</taxon>
        <taxon>Rhabditida</taxon>
        <taxon>Spirurina</taxon>
        <taxon>Ascaridomorpha</taxon>
        <taxon>Ascaridoidea</taxon>
        <taxon>Toxocaridae</taxon>
        <taxon>Toxocara</taxon>
    </lineage>
</organism>
<keyword evidence="3" id="KW-1185">Reference proteome</keyword>
<sequence length="78" mass="9104">MGEQPDVSPPPHLLLRASLSTEHRRDRIIKWRTLVKRSSTGETKKPVVNINGQKEGSEHKNSDEDDKKLWRRINYLMV</sequence>
<comment type="caution">
    <text evidence="2">The sequence shown here is derived from an EMBL/GenBank/DDBJ whole genome shotgun (WGS) entry which is preliminary data.</text>
</comment>
<name>A0A0B2UYM2_TOXCA</name>
<feature type="compositionally biased region" description="Basic and acidic residues" evidence="1">
    <location>
        <begin position="55"/>
        <end position="65"/>
    </location>
</feature>
<evidence type="ECO:0000313" key="2">
    <source>
        <dbReference type="EMBL" id="KHN74187.1"/>
    </source>
</evidence>
<evidence type="ECO:0000313" key="3">
    <source>
        <dbReference type="Proteomes" id="UP000031036"/>
    </source>
</evidence>
<gene>
    <name evidence="2" type="ORF">Tcan_03123</name>
</gene>
<evidence type="ECO:0000256" key="1">
    <source>
        <dbReference type="SAM" id="MobiDB-lite"/>
    </source>
</evidence>
<dbReference type="AlphaFoldDB" id="A0A0B2UYM2"/>
<proteinExistence type="predicted"/>
<reference evidence="2 3" key="1">
    <citation type="submission" date="2014-11" db="EMBL/GenBank/DDBJ databases">
        <title>Genetic blueprint of the zoonotic pathogen Toxocara canis.</title>
        <authorList>
            <person name="Zhu X.-Q."/>
            <person name="Korhonen P.K."/>
            <person name="Cai H."/>
            <person name="Young N.D."/>
            <person name="Nejsum P."/>
            <person name="von Samson-Himmelstjerna G."/>
            <person name="Boag P.R."/>
            <person name="Tan P."/>
            <person name="Li Q."/>
            <person name="Min J."/>
            <person name="Yang Y."/>
            <person name="Wang X."/>
            <person name="Fang X."/>
            <person name="Hall R.S."/>
            <person name="Hofmann A."/>
            <person name="Sternberg P.W."/>
            <person name="Jex A.R."/>
            <person name="Gasser R.B."/>
        </authorList>
    </citation>
    <scope>NUCLEOTIDE SEQUENCE [LARGE SCALE GENOMIC DNA]</scope>
    <source>
        <strain evidence="2">PN_DK_2014</strain>
    </source>
</reference>
<dbReference type="EMBL" id="JPKZ01002960">
    <property type="protein sequence ID" value="KHN74187.1"/>
    <property type="molecule type" value="Genomic_DNA"/>
</dbReference>
<feature type="region of interest" description="Disordered" evidence="1">
    <location>
        <begin position="40"/>
        <end position="65"/>
    </location>
</feature>
<protein>
    <submittedName>
        <fullName evidence="2">Uncharacterized protein</fullName>
    </submittedName>
</protein>